<dbReference type="SUPFAM" id="SSF51338">
    <property type="entry name" value="Composite domain of metallo-dependent hydrolases"/>
    <property type="match status" value="1"/>
</dbReference>
<proteinExistence type="predicted"/>
<dbReference type="SUPFAM" id="SSF51556">
    <property type="entry name" value="Metallo-dependent hydrolases"/>
    <property type="match status" value="1"/>
</dbReference>
<sequence length="535" mass="57880">MATVRIQNATVWTGMRLPGGDIAVTDAVLIDEGSVLAIGATAKRLPADVVIDAAGGFICYGFGDGHVHPVFGGLEQQFAPVRDLASAEEIALAVGEWAAAHPDAEWIRGEGFDHTLASDGVFLAAWLDAVVPDRPVALRATDYHTVWVNSEALRRAGYTRDLVQPHDGEVVMDTTGEPTGTLREWGAWRPVYALLPPVELETRMSAIAHANECFASAGLTWVQDAWVEATDVNTWIEADRRGLVTCKVAMALWADSNSWRQQIEEFVAARARVEEADSPRLVANTIKFFADGVIESATGALLEPYCDCPHSKGLPNWQPDELNSAVAAIDAFGFQTHIHAIGDGAARMALDAIEHAILVNGARDRRPVIAHTQLVDEADIGRFAELGVIANFEPYWAKFDSWQSELTEPRLGKERTNRQFLIGTILRSGAPISFGSDWPVTTYSPLAGIQVAVTRKMTAAGPAWMPQECITVEEALLAYTSGVAFQAGDDSAGVIRPGARADLVWLAGDPRSVDPNEIENIAVLGTWASGQRVWQ</sequence>
<dbReference type="Gene3D" id="3.20.20.140">
    <property type="entry name" value="Metal-dependent hydrolases"/>
    <property type="match status" value="1"/>
</dbReference>
<dbReference type="Pfam" id="PF07969">
    <property type="entry name" value="Amidohydro_3"/>
    <property type="match status" value="1"/>
</dbReference>
<dbReference type="InterPro" id="IPR011059">
    <property type="entry name" value="Metal-dep_hydrolase_composite"/>
</dbReference>
<dbReference type="GO" id="GO:0016810">
    <property type="term" value="F:hydrolase activity, acting on carbon-nitrogen (but not peptide) bonds"/>
    <property type="evidence" value="ECO:0007669"/>
    <property type="project" value="InterPro"/>
</dbReference>
<dbReference type="Gene3D" id="3.10.310.70">
    <property type="match status" value="1"/>
</dbReference>
<organism evidence="2">
    <name type="scientific">freshwater metagenome</name>
    <dbReference type="NCBI Taxonomy" id="449393"/>
    <lineage>
        <taxon>unclassified sequences</taxon>
        <taxon>metagenomes</taxon>
        <taxon>ecological metagenomes</taxon>
    </lineage>
</organism>
<name>A0A6J6ZND1_9ZZZZ</name>
<dbReference type="AlphaFoldDB" id="A0A6J6ZND1"/>
<reference evidence="2" key="1">
    <citation type="submission" date="2020-05" db="EMBL/GenBank/DDBJ databases">
        <authorList>
            <person name="Chiriac C."/>
            <person name="Salcher M."/>
            <person name="Ghai R."/>
            <person name="Kavagutti S V."/>
        </authorList>
    </citation>
    <scope>NUCLEOTIDE SEQUENCE</scope>
</reference>
<evidence type="ECO:0000313" key="2">
    <source>
        <dbReference type="EMBL" id="CAB4822093.1"/>
    </source>
</evidence>
<accession>A0A6J6ZND1</accession>
<dbReference type="InterPro" id="IPR032466">
    <property type="entry name" value="Metal_Hydrolase"/>
</dbReference>
<dbReference type="InterPro" id="IPR013108">
    <property type="entry name" value="Amidohydro_3"/>
</dbReference>
<evidence type="ECO:0000259" key="1">
    <source>
        <dbReference type="Pfam" id="PF07969"/>
    </source>
</evidence>
<dbReference type="CDD" id="cd01300">
    <property type="entry name" value="YtcJ_like"/>
    <property type="match status" value="1"/>
</dbReference>
<dbReference type="PANTHER" id="PTHR22642">
    <property type="entry name" value="IMIDAZOLONEPROPIONASE"/>
    <property type="match status" value="1"/>
</dbReference>
<dbReference type="EMBL" id="CAFABK010000005">
    <property type="protein sequence ID" value="CAB4822093.1"/>
    <property type="molecule type" value="Genomic_DNA"/>
</dbReference>
<gene>
    <name evidence="2" type="ORF">UFOPK3204_00220</name>
</gene>
<protein>
    <submittedName>
        <fullName evidence="2">Unannotated protein</fullName>
    </submittedName>
</protein>
<feature type="domain" description="Amidohydrolase 3" evidence="1">
    <location>
        <begin position="50"/>
        <end position="533"/>
    </location>
</feature>
<dbReference type="InterPro" id="IPR033932">
    <property type="entry name" value="YtcJ-like"/>
</dbReference>
<dbReference type="Gene3D" id="2.30.40.10">
    <property type="entry name" value="Urease, subunit C, domain 1"/>
    <property type="match status" value="1"/>
</dbReference>
<dbReference type="PANTHER" id="PTHR22642:SF2">
    <property type="entry name" value="PROTEIN LONG AFTER FAR-RED 3"/>
    <property type="match status" value="1"/>
</dbReference>